<feature type="non-terminal residue" evidence="2">
    <location>
        <position position="1"/>
    </location>
</feature>
<dbReference type="InParanoid" id="A0A163D2C4"/>
<feature type="domain" description="Vps72/YL1 C-terminal" evidence="1">
    <location>
        <begin position="26"/>
        <end position="55"/>
    </location>
</feature>
<dbReference type="Proteomes" id="UP000077315">
    <property type="component" value="Unassembled WGS sequence"/>
</dbReference>
<dbReference type="AlphaFoldDB" id="A0A163D2C4"/>
<dbReference type="EMBL" id="KV440995">
    <property type="protein sequence ID" value="OAD68220.1"/>
    <property type="molecule type" value="Genomic_DNA"/>
</dbReference>
<dbReference type="GeneID" id="29003669"/>
<dbReference type="RefSeq" id="XP_018286260.1">
    <property type="nucleotide sequence ID" value="XM_018442763.1"/>
</dbReference>
<dbReference type="SMART" id="SM00993">
    <property type="entry name" value="YL1_C"/>
    <property type="match status" value="1"/>
</dbReference>
<dbReference type="STRING" id="763407.A0A163D2C4"/>
<name>A0A163D2C4_PHYB8</name>
<evidence type="ECO:0000313" key="2">
    <source>
        <dbReference type="EMBL" id="OAD68220.1"/>
    </source>
</evidence>
<accession>A0A163D2C4</accession>
<dbReference type="VEuPathDB" id="FungiDB:PHYBLDRAFT_73050"/>
<protein>
    <recommendedName>
        <fullName evidence="1">Vps72/YL1 C-terminal domain-containing protein</fullName>
    </recommendedName>
</protein>
<dbReference type="Pfam" id="PF08265">
    <property type="entry name" value="YL1_C"/>
    <property type="match status" value="1"/>
</dbReference>
<evidence type="ECO:0000259" key="1">
    <source>
        <dbReference type="SMART" id="SM00993"/>
    </source>
</evidence>
<sequence>KELDRLDLIPELNSWLDKEPKPLKPATCLITGQPAIYRDPSTMVPFSNKETFGVIRACENHEMRWSPNLGVYLGRLTGATGVPDGWDQMIAGKAMGEPDWVNKNGNPARPSWMRAYGEPCPKKSLETKRTMDTKRHAGSPGPSTVLLEDLYKHENTDPTFLGSLTNCDGSVKDTTGSCIENSPDSKKLSISVATMTFFLRHGLFNQHEAFKKKV</sequence>
<evidence type="ECO:0000313" key="3">
    <source>
        <dbReference type="Proteomes" id="UP000077315"/>
    </source>
</evidence>
<keyword evidence="3" id="KW-1185">Reference proteome</keyword>
<dbReference type="InterPro" id="IPR013272">
    <property type="entry name" value="Vps72/YL1_C"/>
</dbReference>
<gene>
    <name evidence="2" type="ORF">PHYBLDRAFT_73050</name>
</gene>
<proteinExistence type="predicted"/>
<reference evidence="3" key="1">
    <citation type="submission" date="2015-06" db="EMBL/GenBank/DDBJ databases">
        <title>Expansion of signal transduction pathways in fungi by whole-genome duplication.</title>
        <authorList>
            <consortium name="DOE Joint Genome Institute"/>
            <person name="Corrochano L.M."/>
            <person name="Kuo A."/>
            <person name="Marcet-Houben M."/>
            <person name="Polaino S."/>
            <person name="Salamov A."/>
            <person name="Villalobos J.M."/>
            <person name="Alvarez M.I."/>
            <person name="Avalos J."/>
            <person name="Benito E.P."/>
            <person name="Benoit I."/>
            <person name="Burger G."/>
            <person name="Camino L.P."/>
            <person name="Canovas D."/>
            <person name="Cerda-Olmedo E."/>
            <person name="Cheng J.-F."/>
            <person name="Dominguez A."/>
            <person name="Elias M."/>
            <person name="Eslava A.P."/>
            <person name="Glaser F."/>
            <person name="Grimwood J."/>
            <person name="Gutierrez G."/>
            <person name="Heitman J."/>
            <person name="Henrissat B."/>
            <person name="Iturriaga E.A."/>
            <person name="Lang B.F."/>
            <person name="Lavin J.L."/>
            <person name="Lee S."/>
            <person name="Li W."/>
            <person name="Lindquist E."/>
            <person name="Lopez-Garcia S."/>
            <person name="Luque E.M."/>
            <person name="Marcos A.T."/>
            <person name="Martin J."/>
            <person name="McCluskey K."/>
            <person name="Medina H.R."/>
            <person name="Miralles-Duran A."/>
            <person name="Miyazaki A."/>
            <person name="Munoz-Torres E."/>
            <person name="Oguiza J.A."/>
            <person name="Ohm R."/>
            <person name="Olmedo M."/>
            <person name="Orejas M."/>
            <person name="Ortiz-Castellanos L."/>
            <person name="Pisabarro A.G."/>
            <person name="Rodriguez-Romero J."/>
            <person name="Ruiz-Herrera J."/>
            <person name="Ruiz-Vazquez R."/>
            <person name="Sanz C."/>
            <person name="Schackwitz W."/>
            <person name="Schmutz J."/>
            <person name="Shahriari M."/>
            <person name="Shelest E."/>
            <person name="Silva-Franco F."/>
            <person name="Soanes D."/>
            <person name="Syed K."/>
            <person name="Tagua V.G."/>
            <person name="Talbot N.J."/>
            <person name="Thon M."/>
            <person name="De vries R.P."/>
            <person name="Wiebenga A."/>
            <person name="Yadav J.S."/>
            <person name="Braun E.L."/>
            <person name="Baker S."/>
            <person name="Garre V."/>
            <person name="Horwitz B."/>
            <person name="Torres-Martinez S."/>
            <person name="Idnurm A."/>
            <person name="Herrera-Estrella A."/>
            <person name="Gabaldon T."/>
            <person name="Grigoriev I.V."/>
        </authorList>
    </citation>
    <scope>NUCLEOTIDE SEQUENCE [LARGE SCALE GENOMIC DNA]</scope>
    <source>
        <strain evidence="3">NRRL 1555(-)</strain>
    </source>
</reference>
<dbReference type="OrthoDB" id="78296at2759"/>
<organism evidence="2 3">
    <name type="scientific">Phycomyces blakesleeanus (strain ATCC 8743b / DSM 1359 / FGSC 10004 / NBRC 33097 / NRRL 1555)</name>
    <dbReference type="NCBI Taxonomy" id="763407"/>
    <lineage>
        <taxon>Eukaryota</taxon>
        <taxon>Fungi</taxon>
        <taxon>Fungi incertae sedis</taxon>
        <taxon>Mucoromycota</taxon>
        <taxon>Mucoromycotina</taxon>
        <taxon>Mucoromycetes</taxon>
        <taxon>Mucorales</taxon>
        <taxon>Phycomycetaceae</taxon>
        <taxon>Phycomyces</taxon>
    </lineage>
</organism>